<gene>
    <name evidence="1" type="ORF">RRG08_036363</name>
</gene>
<dbReference type="AlphaFoldDB" id="A0AAE1DHH6"/>
<dbReference type="Proteomes" id="UP001283361">
    <property type="component" value="Unassembled WGS sequence"/>
</dbReference>
<organism evidence="1 2">
    <name type="scientific">Elysia crispata</name>
    <name type="common">lettuce slug</name>
    <dbReference type="NCBI Taxonomy" id="231223"/>
    <lineage>
        <taxon>Eukaryota</taxon>
        <taxon>Metazoa</taxon>
        <taxon>Spiralia</taxon>
        <taxon>Lophotrochozoa</taxon>
        <taxon>Mollusca</taxon>
        <taxon>Gastropoda</taxon>
        <taxon>Heterobranchia</taxon>
        <taxon>Euthyneura</taxon>
        <taxon>Panpulmonata</taxon>
        <taxon>Sacoglossa</taxon>
        <taxon>Placobranchoidea</taxon>
        <taxon>Plakobranchidae</taxon>
        <taxon>Elysia</taxon>
    </lineage>
</organism>
<name>A0AAE1DHH6_9GAST</name>
<evidence type="ECO:0000313" key="1">
    <source>
        <dbReference type="EMBL" id="KAK3770761.1"/>
    </source>
</evidence>
<reference evidence="1" key="1">
    <citation type="journal article" date="2023" name="G3 (Bethesda)">
        <title>A reference genome for the long-term kleptoplast-retaining sea slug Elysia crispata morphotype clarki.</title>
        <authorList>
            <person name="Eastman K.E."/>
            <person name="Pendleton A.L."/>
            <person name="Shaikh M.A."/>
            <person name="Suttiyut T."/>
            <person name="Ogas R."/>
            <person name="Tomko P."/>
            <person name="Gavelis G."/>
            <person name="Widhalm J.R."/>
            <person name="Wisecaver J.H."/>
        </authorList>
    </citation>
    <scope>NUCLEOTIDE SEQUENCE</scope>
    <source>
        <strain evidence="1">ECLA1</strain>
    </source>
</reference>
<protein>
    <submittedName>
        <fullName evidence="1">Uncharacterized protein</fullName>
    </submittedName>
</protein>
<sequence>MILCVRVWNGAKISQLTHLWSGLLTVTPLSEQATRRLDALPGPSTPWLALLLVAGGELRRFTHSDSFCFLVELELEGRRGRAVEAFGLEPARKSLLSTVTDVFESKRITEHHTSWLLCLQKQRQVGSDQSVLRPANRFPGGACLTTLTPTQREELAARIRLRIWPLIRRANLSARASGVES</sequence>
<accession>A0AAE1DHH6</accession>
<keyword evidence="2" id="KW-1185">Reference proteome</keyword>
<dbReference type="EMBL" id="JAWDGP010003786">
    <property type="protein sequence ID" value="KAK3770761.1"/>
    <property type="molecule type" value="Genomic_DNA"/>
</dbReference>
<comment type="caution">
    <text evidence="1">The sequence shown here is derived from an EMBL/GenBank/DDBJ whole genome shotgun (WGS) entry which is preliminary data.</text>
</comment>
<proteinExistence type="predicted"/>
<evidence type="ECO:0000313" key="2">
    <source>
        <dbReference type="Proteomes" id="UP001283361"/>
    </source>
</evidence>